<evidence type="ECO:0000313" key="4">
    <source>
        <dbReference type="Proteomes" id="UP000553059"/>
    </source>
</evidence>
<comment type="caution">
    <text evidence="3">The sequence shown here is derived from an EMBL/GenBank/DDBJ whole genome shotgun (WGS) entry which is preliminary data.</text>
</comment>
<protein>
    <submittedName>
        <fullName evidence="3">Sigma-70 family RNA polymerase sigma factor</fullName>
    </submittedName>
</protein>
<dbReference type="Proteomes" id="UP000553059">
    <property type="component" value="Unassembled WGS sequence"/>
</dbReference>
<evidence type="ECO:0000313" key="3">
    <source>
        <dbReference type="EMBL" id="HHY27967.1"/>
    </source>
</evidence>
<sequence>MTLLPVLLFILGVLCLIWAVRMGNSSGKTSPEILTILQGLAGVKKEISKVQKGLREVETQLGDHELRLFRNENVQEDLRTEVNAQKVSINRLTSSATDAFAQAQPQPQTKPLPHFSTDPLNQSQAASPYHSHYDNSNSLTDSPPQMLPEKYQWVLELHQQGWSVAEIAGHLAISRDAVNMVLRTAPKGKGLKL</sequence>
<reference evidence="3 4" key="1">
    <citation type="journal article" date="2020" name="Biotechnol. Biofuels">
        <title>New insights from the biogas microbiome by comprehensive genome-resolved metagenomics of nearly 1600 species originating from multiple anaerobic digesters.</title>
        <authorList>
            <person name="Campanaro S."/>
            <person name="Treu L."/>
            <person name="Rodriguez-R L.M."/>
            <person name="Kovalovszki A."/>
            <person name="Ziels R.M."/>
            <person name="Maus I."/>
            <person name="Zhu X."/>
            <person name="Kougias P.G."/>
            <person name="Basile A."/>
            <person name="Luo G."/>
            <person name="Schluter A."/>
            <person name="Konstantinidis K.T."/>
            <person name="Angelidaki I."/>
        </authorList>
    </citation>
    <scope>NUCLEOTIDE SEQUENCE [LARGE SCALE GENOMIC DNA]</scope>
    <source>
        <strain evidence="3">AS05jafATM_4</strain>
    </source>
</reference>
<proteinExistence type="predicted"/>
<evidence type="ECO:0000256" key="1">
    <source>
        <dbReference type="SAM" id="MobiDB-lite"/>
    </source>
</evidence>
<dbReference type="GO" id="GO:0006352">
    <property type="term" value="P:DNA-templated transcription initiation"/>
    <property type="evidence" value="ECO:0007669"/>
    <property type="project" value="InterPro"/>
</dbReference>
<dbReference type="Pfam" id="PF08281">
    <property type="entry name" value="Sigma70_r4_2"/>
    <property type="match status" value="1"/>
</dbReference>
<dbReference type="EMBL" id="DUTF01000325">
    <property type="protein sequence ID" value="HHY27967.1"/>
    <property type="molecule type" value="Genomic_DNA"/>
</dbReference>
<dbReference type="GO" id="GO:0003677">
    <property type="term" value="F:DNA binding"/>
    <property type="evidence" value="ECO:0007669"/>
    <property type="project" value="InterPro"/>
</dbReference>
<feature type="region of interest" description="Disordered" evidence="1">
    <location>
        <begin position="100"/>
        <end position="144"/>
    </location>
</feature>
<feature type="domain" description="RNA polymerase sigma factor 70 region 4 type 2" evidence="2">
    <location>
        <begin position="145"/>
        <end position="179"/>
    </location>
</feature>
<organism evidence="3 4">
    <name type="scientific">Desulfitobacterium dehalogenans</name>
    <dbReference type="NCBI Taxonomy" id="36854"/>
    <lineage>
        <taxon>Bacteria</taxon>
        <taxon>Bacillati</taxon>
        <taxon>Bacillota</taxon>
        <taxon>Clostridia</taxon>
        <taxon>Eubacteriales</taxon>
        <taxon>Desulfitobacteriaceae</taxon>
        <taxon>Desulfitobacterium</taxon>
    </lineage>
</organism>
<dbReference type="InterPro" id="IPR013249">
    <property type="entry name" value="RNA_pol_sigma70_r4_t2"/>
</dbReference>
<feature type="compositionally biased region" description="Polar residues" evidence="1">
    <location>
        <begin position="100"/>
        <end position="109"/>
    </location>
</feature>
<gene>
    <name evidence="3" type="ORF">GX523_14720</name>
</gene>
<feature type="compositionally biased region" description="Polar residues" evidence="1">
    <location>
        <begin position="134"/>
        <end position="143"/>
    </location>
</feature>
<dbReference type="AlphaFoldDB" id="A0A7C7D775"/>
<evidence type="ECO:0000259" key="2">
    <source>
        <dbReference type="Pfam" id="PF08281"/>
    </source>
</evidence>
<dbReference type="SUPFAM" id="SSF88659">
    <property type="entry name" value="Sigma3 and sigma4 domains of RNA polymerase sigma factors"/>
    <property type="match status" value="1"/>
</dbReference>
<name>A0A7C7D775_9FIRM</name>
<dbReference type="GO" id="GO:0016987">
    <property type="term" value="F:sigma factor activity"/>
    <property type="evidence" value="ECO:0007669"/>
    <property type="project" value="InterPro"/>
</dbReference>
<dbReference type="InterPro" id="IPR013324">
    <property type="entry name" value="RNA_pol_sigma_r3/r4-like"/>
</dbReference>
<accession>A0A7C7D775</accession>